<sequence>MSADQETKEVKDVLRRFSREELEVTAAEYIKYEAMRGNVCKINPSDIKTMTDNQLRKFIYERDFPGEKWIR</sequence>
<dbReference type="GeneID" id="26613727"/>
<name>A0A0A7AQI6_9CAUD</name>
<keyword evidence="2" id="KW-1185">Reference proteome</keyword>
<evidence type="ECO:0000313" key="2">
    <source>
        <dbReference type="Proteomes" id="UP000031093"/>
    </source>
</evidence>
<reference evidence="2" key="1">
    <citation type="submission" date="2014-01" db="EMBL/GenBank/DDBJ databases">
        <title>Complete genome sequence of novel bacteriophage BMBTP3 with a mosaic organization.</title>
        <authorList>
            <person name="Zhu L."/>
            <person name="Wang Y."/>
            <person name="Sun M."/>
        </authorList>
    </citation>
    <scope>NUCLEOTIDE SEQUENCE [LARGE SCALE GENOMIC DNA]</scope>
</reference>
<dbReference type="KEGG" id="vg:26613727"/>
<proteinExistence type="predicted"/>
<evidence type="ECO:0000313" key="1">
    <source>
        <dbReference type="EMBL" id="AHJ86766.1"/>
    </source>
</evidence>
<dbReference type="RefSeq" id="YP_009194035.1">
    <property type="nucleotide sequence ID" value="NC_028748.2"/>
</dbReference>
<dbReference type="EMBL" id="KJ024807">
    <property type="protein sequence ID" value="AHJ86766.1"/>
    <property type="molecule type" value="Genomic_DNA"/>
</dbReference>
<accession>A0A0A7AQI6</accession>
<protein>
    <submittedName>
        <fullName evidence="1">Uncharacterized protein</fullName>
    </submittedName>
</protein>
<organism evidence="1 2">
    <name type="scientific">Bacillus phage vB_BtS_BMBtp3</name>
    <dbReference type="NCBI Taxonomy" id="1445809"/>
    <lineage>
        <taxon>Viruses</taxon>
        <taxon>Duplodnaviria</taxon>
        <taxon>Heunggongvirae</taxon>
        <taxon>Uroviricota</taxon>
        <taxon>Caudoviricetes</taxon>
        <taxon>Waukeshavirus</taxon>
        <taxon>Waukeshavirus BMBtp3</taxon>
    </lineage>
</organism>
<gene>
    <name evidence="1" type="ORF">BMBtpLA_57</name>
</gene>
<dbReference type="Proteomes" id="UP000031093">
    <property type="component" value="Segment"/>
</dbReference>